<dbReference type="PANTHER" id="PTHR34610:SF3">
    <property type="entry name" value="SSL7007 PROTEIN"/>
    <property type="match status" value="1"/>
</dbReference>
<evidence type="ECO:0000313" key="3">
    <source>
        <dbReference type="Proteomes" id="UP000230775"/>
    </source>
</evidence>
<feature type="domain" description="PIN" evidence="1">
    <location>
        <begin position="2"/>
        <end position="119"/>
    </location>
</feature>
<dbReference type="EMBL" id="PEZI01000029">
    <property type="protein sequence ID" value="PIS14697.1"/>
    <property type="molecule type" value="Genomic_DNA"/>
</dbReference>
<dbReference type="Proteomes" id="UP000230775">
    <property type="component" value="Unassembled WGS sequence"/>
</dbReference>
<sequence>MIKAVIDTNILVSGLISPKASPAKIISLWHERKLVLVISEEILKEVERVLFYPKIFTKYHLDKNSIDKYVKIFKAFSEVVKPKVKIKLVKTDESDNKFIEAALVAGAGYIVSGDKHLLEIKEFQGIKVIKADEFLKLI</sequence>
<dbReference type="Pfam" id="PF13470">
    <property type="entry name" value="PIN_3"/>
    <property type="match status" value="1"/>
</dbReference>
<dbReference type="Gene3D" id="3.40.50.1010">
    <property type="entry name" value="5'-nuclease"/>
    <property type="match status" value="1"/>
</dbReference>
<dbReference type="SUPFAM" id="SSF88723">
    <property type="entry name" value="PIN domain-like"/>
    <property type="match status" value="1"/>
</dbReference>
<dbReference type="InterPro" id="IPR029060">
    <property type="entry name" value="PIN-like_dom_sf"/>
</dbReference>
<dbReference type="PANTHER" id="PTHR34610">
    <property type="entry name" value="SSL7007 PROTEIN"/>
    <property type="match status" value="1"/>
</dbReference>
<evidence type="ECO:0000313" key="2">
    <source>
        <dbReference type="EMBL" id="PIS14697.1"/>
    </source>
</evidence>
<dbReference type="NCBIfam" id="TIGR00305">
    <property type="entry name" value="putative toxin-antitoxin system toxin component, PIN family"/>
    <property type="match status" value="1"/>
</dbReference>
<accession>A0A2H0WPZ7</accession>
<proteinExistence type="predicted"/>
<dbReference type="InterPro" id="IPR002850">
    <property type="entry name" value="PIN_toxin-like"/>
</dbReference>
<dbReference type="InterPro" id="IPR002716">
    <property type="entry name" value="PIN_dom"/>
</dbReference>
<organism evidence="2 3">
    <name type="scientific">Candidatus Shapirobacteria bacterium CG09_land_8_20_14_0_10_39_12</name>
    <dbReference type="NCBI Taxonomy" id="1974885"/>
    <lineage>
        <taxon>Bacteria</taxon>
        <taxon>Candidatus Shapironibacteriota</taxon>
    </lineage>
</organism>
<reference evidence="3" key="1">
    <citation type="submission" date="2017-09" db="EMBL/GenBank/DDBJ databases">
        <title>Depth-based differentiation of microbial function through sediment-hosted aquifers and enrichment of novel symbionts in the deep terrestrial subsurface.</title>
        <authorList>
            <person name="Probst A.J."/>
            <person name="Ladd B."/>
            <person name="Jarett J.K."/>
            <person name="Geller-Mcgrath D.E."/>
            <person name="Sieber C.M.K."/>
            <person name="Emerson J.B."/>
            <person name="Anantharaman K."/>
            <person name="Thomas B.C."/>
            <person name="Malmstrom R."/>
            <person name="Stieglmeier M."/>
            <person name="Klingl A."/>
            <person name="Woyke T."/>
            <person name="Ryan C.M."/>
            <person name="Banfield J.F."/>
        </authorList>
    </citation>
    <scope>NUCLEOTIDE SEQUENCE [LARGE SCALE GENOMIC DNA]</scope>
</reference>
<dbReference type="AlphaFoldDB" id="A0A2H0WPZ7"/>
<dbReference type="SMART" id="SM00670">
    <property type="entry name" value="PINc"/>
    <property type="match status" value="1"/>
</dbReference>
<protein>
    <submittedName>
        <fullName evidence="2">Putative toxin-antitoxin system toxin component, PIN family</fullName>
    </submittedName>
</protein>
<evidence type="ECO:0000259" key="1">
    <source>
        <dbReference type="SMART" id="SM00670"/>
    </source>
</evidence>
<name>A0A2H0WPZ7_9BACT</name>
<comment type="caution">
    <text evidence="2">The sequence shown here is derived from an EMBL/GenBank/DDBJ whole genome shotgun (WGS) entry which is preliminary data.</text>
</comment>
<gene>
    <name evidence="2" type="ORF">COT64_01325</name>
</gene>